<sequence>MEMWNPVKLKFNYQQLVGLVCPKFQLLALTFVVKLSTAVRSPSEEDEGKKIVEEEKEGAVKGMVLFVGTSAPCIRRNDSWFCLVELRSQLLLYNYLAFFGKEY</sequence>
<dbReference type="Proteomes" id="UP001189624">
    <property type="component" value="Chromosome 9"/>
</dbReference>
<dbReference type="EMBL" id="OY731406">
    <property type="protein sequence ID" value="CAJ1973032.1"/>
    <property type="molecule type" value="Genomic_DNA"/>
</dbReference>
<dbReference type="Gramene" id="rna-AYBTSS11_LOCUS25090">
    <property type="protein sequence ID" value="CAJ1973032.1"/>
    <property type="gene ID" value="gene-AYBTSS11_LOCUS25090"/>
</dbReference>
<reference evidence="1" key="1">
    <citation type="submission" date="2023-10" db="EMBL/GenBank/DDBJ databases">
        <authorList>
            <person name="Domelevo Entfellner J.-B."/>
        </authorList>
    </citation>
    <scope>NUCLEOTIDE SEQUENCE</scope>
</reference>
<evidence type="ECO:0000313" key="1">
    <source>
        <dbReference type="EMBL" id="CAJ1973032.1"/>
    </source>
</evidence>
<name>A0AA86SUK6_9FABA</name>
<accession>A0AA86SUK6</accession>
<proteinExistence type="predicted"/>
<gene>
    <name evidence="1" type="ORF">AYBTSS11_LOCUS25090</name>
</gene>
<evidence type="ECO:0000313" key="2">
    <source>
        <dbReference type="Proteomes" id="UP001189624"/>
    </source>
</evidence>
<dbReference type="AlphaFoldDB" id="A0AA86SUK6"/>
<organism evidence="1 2">
    <name type="scientific">Sphenostylis stenocarpa</name>
    <dbReference type="NCBI Taxonomy" id="92480"/>
    <lineage>
        <taxon>Eukaryota</taxon>
        <taxon>Viridiplantae</taxon>
        <taxon>Streptophyta</taxon>
        <taxon>Embryophyta</taxon>
        <taxon>Tracheophyta</taxon>
        <taxon>Spermatophyta</taxon>
        <taxon>Magnoliopsida</taxon>
        <taxon>eudicotyledons</taxon>
        <taxon>Gunneridae</taxon>
        <taxon>Pentapetalae</taxon>
        <taxon>rosids</taxon>
        <taxon>fabids</taxon>
        <taxon>Fabales</taxon>
        <taxon>Fabaceae</taxon>
        <taxon>Papilionoideae</taxon>
        <taxon>50 kb inversion clade</taxon>
        <taxon>NPAAA clade</taxon>
        <taxon>indigoferoid/millettioid clade</taxon>
        <taxon>Phaseoleae</taxon>
        <taxon>Sphenostylis</taxon>
    </lineage>
</organism>
<protein>
    <submittedName>
        <fullName evidence="1">Uncharacterized protein</fullName>
    </submittedName>
</protein>
<keyword evidence="2" id="KW-1185">Reference proteome</keyword>